<sequence>MYTIASGANHGLRYVKEATPGVTPASPVMIELAHTGCSLGLTRDTFTSNALRSDRQIPFNRTGVDKVGGNIDFEFGAVEYDPLLEAALGGNWTENVLKVGTAEHSFTFERAFKNINEYASYTGCFIDQFTLSIKPNAMLTGSFSVVGLSGARGGNPLSASPKPSQDPVPFDSFKGALKLDGQEIAVVTGIDLTLANGVEPQYGIFSRSASAVSLGRSTLSGTLSAFYTDGNLADDFINDARVKLEFILQRGDYSYTFLIPNVTFTGAEDSVQSEGPISLNVPWSAALDATLGTNFQITRTVPADPGA</sequence>
<accession>A0A8S5QHY9</accession>
<evidence type="ECO:0000313" key="1">
    <source>
        <dbReference type="EMBL" id="DAE18672.1"/>
    </source>
</evidence>
<reference evidence="1" key="1">
    <citation type="journal article" date="2021" name="Proc. Natl. Acad. Sci. U.S.A.">
        <title>A Catalog of Tens of Thousands of Viruses from Human Metagenomes Reveals Hidden Associations with Chronic Diseases.</title>
        <authorList>
            <person name="Tisza M.J."/>
            <person name="Buck C.B."/>
        </authorList>
    </citation>
    <scope>NUCLEOTIDE SEQUENCE</scope>
    <source>
        <strain evidence="1">CtLgc23</strain>
    </source>
</reference>
<dbReference type="InterPro" id="IPR044000">
    <property type="entry name" value="Phage_tube_2"/>
</dbReference>
<protein>
    <submittedName>
        <fullName evidence="1">Tail tube protein</fullName>
    </submittedName>
</protein>
<dbReference type="Pfam" id="PF18906">
    <property type="entry name" value="Phage_tube_2"/>
    <property type="match status" value="1"/>
</dbReference>
<dbReference type="EMBL" id="BK015660">
    <property type="protein sequence ID" value="DAE18672.1"/>
    <property type="molecule type" value="Genomic_DNA"/>
</dbReference>
<proteinExistence type="predicted"/>
<name>A0A8S5QHY9_9CAUD</name>
<organism evidence="1">
    <name type="scientific">Siphoviridae sp. ctLgc23</name>
    <dbReference type="NCBI Taxonomy" id="2825455"/>
    <lineage>
        <taxon>Viruses</taxon>
        <taxon>Duplodnaviria</taxon>
        <taxon>Heunggongvirae</taxon>
        <taxon>Uroviricota</taxon>
        <taxon>Caudoviricetes</taxon>
    </lineage>
</organism>